<evidence type="ECO:0000256" key="4">
    <source>
        <dbReference type="ARBA" id="ARBA00022771"/>
    </source>
</evidence>
<feature type="region of interest" description="Disordered" evidence="9">
    <location>
        <begin position="1"/>
        <end position="43"/>
    </location>
</feature>
<feature type="region of interest" description="Disordered" evidence="9">
    <location>
        <begin position="119"/>
        <end position="139"/>
    </location>
</feature>
<dbReference type="Pfam" id="PF15795">
    <property type="entry name" value="Spec3"/>
    <property type="match status" value="1"/>
</dbReference>
<evidence type="ECO:0000313" key="12">
    <source>
        <dbReference type="EMBL" id="OWF55709.1"/>
    </source>
</evidence>
<dbReference type="AlphaFoldDB" id="A0A210R3Y2"/>
<dbReference type="PANTHER" id="PTHR21676:SF6">
    <property type="entry name" value="PROTEIN STUM"/>
    <property type="match status" value="1"/>
</dbReference>
<dbReference type="GO" id="GO:0008270">
    <property type="term" value="F:zinc ion binding"/>
    <property type="evidence" value="ECO:0007669"/>
    <property type="project" value="UniProtKB-KW"/>
</dbReference>
<feature type="region of interest" description="Disordered" evidence="9">
    <location>
        <begin position="66"/>
        <end position="99"/>
    </location>
</feature>
<gene>
    <name evidence="12" type="ORF">KP79_PYT11159</name>
</gene>
<dbReference type="InterPro" id="IPR011011">
    <property type="entry name" value="Znf_FYVE_PHD"/>
</dbReference>
<sequence>MAGNPWQPHHAQYPQRSPAHEEERAYQSLQSLGPFGQVEDSQVGGLRLSDPCLIRDDCDEQVEPDNRLSQTQLQRHQMQPQLAENEQQELAGSEQNRLVPRNQRRVDLEQLVRSESPVECGQAEQPAPPHVPVHTEPPTSNPVPLQALHSCNNGHHGQPPCLQSTRQGSDTCRRLTRRDMAMLTAPPSGEDEQQPEVVIDEYIVPILPIPMAIACCLMNFAVPGLGTMVAGMCMPCCGDAEEMSRRRKLSSGAAVVGVGFLQLLLTACFLVGWVWSAIWGLSLVGTSLDYYEKPREVSSWRNRVNSAHSQSNSTCACFSRPLGSGRRQPRSNFIYPMRAPSDIDRDSPPPPYVMFATPPPSYSPPTPADGVNSSAETPPTQNLPEANEAPNLRSALRCGVCQKDFVTEDHRFACRRCTDIVCRQCYTKQIPFQGGDYAIVCDVCYHEHLEMEAEMEDNL</sequence>
<dbReference type="InterPro" id="IPR000306">
    <property type="entry name" value="Znf_FYVE"/>
</dbReference>
<dbReference type="CDD" id="cd00065">
    <property type="entry name" value="FYVE_like_SF"/>
    <property type="match status" value="1"/>
</dbReference>
<evidence type="ECO:0000256" key="10">
    <source>
        <dbReference type="SAM" id="Phobius"/>
    </source>
</evidence>
<feature type="compositionally biased region" description="Pro residues" evidence="9">
    <location>
        <begin position="348"/>
        <end position="367"/>
    </location>
</feature>
<proteinExistence type="predicted"/>
<dbReference type="SMART" id="SM00064">
    <property type="entry name" value="FYVE"/>
    <property type="match status" value="1"/>
</dbReference>
<feature type="compositionally biased region" description="Polar residues" evidence="9">
    <location>
        <begin position="67"/>
        <end position="96"/>
    </location>
</feature>
<evidence type="ECO:0000256" key="9">
    <source>
        <dbReference type="SAM" id="MobiDB-lite"/>
    </source>
</evidence>
<feature type="compositionally biased region" description="Polar residues" evidence="9">
    <location>
        <begin position="371"/>
        <end position="384"/>
    </location>
</feature>
<name>A0A210R3Y2_MIZYE</name>
<feature type="transmembrane region" description="Helical" evidence="10">
    <location>
        <begin position="253"/>
        <end position="275"/>
    </location>
</feature>
<evidence type="ECO:0000256" key="3">
    <source>
        <dbReference type="ARBA" id="ARBA00022723"/>
    </source>
</evidence>
<feature type="transmembrane region" description="Helical" evidence="10">
    <location>
        <begin position="202"/>
        <end position="222"/>
    </location>
</feature>
<evidence type="ECO:0000313" key="13">
    <source>
        <dbReference type="Proteomes" id="UP000242188"/>
    </source>
</evidence>
<reference evidence="12 13" key="1">
    <citation type="journal article" date="2017" name="Nat. Ecol. Evol.">
        <title>Scallop genome provides insights into evolution of bilaterian karyotype and development.</title>
        <authorList>
            <person name="Wang S."/>
            <person name="Zhang J."/>
            <person name="Jiao W."/>
            <person name="Li J."/>
            <person name="Xun X."/>
            <person name="Sun Y."/>
            <person name="Guo X."/>
            <person name="Huan P."/>
            <person name="Dong B."/>
            <person name="Zhang L."/>
            <person name="Hu X."/>
            <person name="Sun X."/>
            <person name="Wang J."/>
            <person name="Zhao C."/>
            <person name="Wang Y."/>
            <person name="Wang D."/>
            <person name="Huang X."/>
            <person name="Wang R."/>
            <person name="Lv J."/>
            <person name="Li Y."/>
            <person name="Zhang Z."/>
            <person name="Liu B."/>
            <person name="Lu W."/>
            <person name="Hui Y."/>
            <person name="Liang J."/>
            <person name="Zhou Z."/>
            <person name="Hou R."/>
            <person name="Li X."/>
            <person name="Liu Y."/>
            <person name="Li H."/>
            <person name="Ning X."/>
            <person name="Lin Y."/>
            <person name="Zhao L."/>
            <person name="Xing Q."/>
            <person name="Dou J."/>
            <person name="Li Y."/>
            <person name="Mao J."/>
            <person name="Guo H."/>
            <person name="Dou H."/>
            <person name="Li T."/>
            <person name="Mu C."/>
            <person name="Jiang W."/>
            <person name="Fu Q."/>
            <person name="Fu X."/>
            <person name="Miao Y."/>
            <person name="Liu J."/>
            <person name="Yu Q."/>
            <person name="Li R."/>
            <person name="Liao H."/>
            <person name="Li X."/>
            <person name="Kong Y."/>
            <person name="Jiang Z."/>
            <person name="Chourrout D."/>
            <person name="Li R."/>
            <person name="Bao Z."/>
        </authorList>
    </citation>
    <scope>NUCLEOTIDE SEQUENCE [LARGE SCALE GENOMIC DNA]</scope>
    <source>
        <strain evidence="12 13">PY_sf001</strain>
    </source>
</reference>
<protein>
    <submittedName>
        <fullName evidence="12">Protein SPEC3</fullName>
    </submittedName>
</protein>
<keyword evidence="6 10" id="KW-1133">Transmembrane helix</keyword>
<keyword evidence="4 8" id="KW-0863">Zinc-finger</keyword>
<dbReference type="PANTHER" id="PTHR21676">
    <property type="entry name" value="PROTEIN STUM"/>
    <property type="match status" value="1"/>
</dbReference>
<dbReference type="SUPFAM" id="SSF57903">
    <property type="entry name" value="FYVE/PHD zinc finger"/>
    <property type="match status" value="1"/>
</dbReference>
<dbReference type="OrthoDB" id="361532at2759"/>
<evidence type="ECO:0000256" key="1">
    <source>
        <dbReference type="ARBA" id="ARBA00004141"/>
    </source>
</evidence>
<dbReference type="EMBL" id="NEDP02000506">
    <property type="protein sequence ID" value="OWF55709.1"/>
    <property type="molecule type" value="Genomic_DNA"/>
</dbReference>
<comment type="subcellular location">
    <subcellularLocation>
        <location evidence="1">Membrane</location>
        <topology evidence="1">Multi-pass membrane protein</topology>
    </subcellularLocation>
</comment>
<organism evidence="12 13">
    <name type="scientific">Mizuhopecten yessoensis</name>
    <name type="common">Japanese scallop</name>
    <name type="synonym">Patinopecten yessoensis</name>
    <dbReference type="NCBI Taxonomy" id="6573"/>
    <lineage>
        <taxon>Eukaryota</taxon>
        <taxon>Metazoa</taxon>
        <taxon>Spiralia</taxon>
        <taxon>Lophotrochozoa</taxon>
        <taxon>Mollusca</taxon>
        <taxon>Bivalvia</taxon>
        <taxon>Autobranchia</taxon>
        <taxon>Pteriomorphia</taxon>
        <taxon>Pectinida</taxon>
        <taxon>Pectinoidea</taxon>
        <taxon>Pectinidae</taxon>
        <taxon>Mizuhopecten</taxon>
    </lineage>
</organism>
<dbReference type="Gene3D" id="3.30.40.10">
    <property type="entry name" value="Zinc/RING finger domain, C3HC4 (zinc finger)"/>
    <property type="match status" value="1"/>
</dbReference>
<dbReference type="Proteomes" id="UP000242188">
    <property type="component" value="Unassembled WGS sequence"/>
</dbReference>
<feature type="region of interest" description="Disordered" evidence="9">
    <location>
        <begin position="339"/>
        <end position="387"/>
    </location>
</feature>
<dbReference type="Pfam" id="PF01363">
    <property type="entry name" value="FYVE"/>
    <property type="match status" value="1"/>
</dbReference>
<evidence type="ECO:0000256" key="2">
    <source>
        <dbReference type="ARBA" id="ARBA00022692"/>
    </source>
</evidence>
<dbReference type="GO" id="GO:0016020">
    <property type="term" value="C:membrane"/>
    <property type="evidence" value="ECO:0007669"/>
    <property type="project" value="UniProtKB-SubCell"/>
</dbReference>
<keyword evidence="3" id="KW-0479">Metal-binding</keyword>
<comment type="caution">
    <text evidence="12">The sequence shown here is derived from an EMBL/GenBank/DDBJ whole genome shotgun (WGS) entry which is preliminary data.</text>
</comment>
<keyword evidence="13" id="KW-1185">Reference proteome</keyword>
<keyword evidence="2 10" id="KW-0812">Transmembrane</keyword>
<evidence type="ECO:0000256" key="5">
    <source>
        <dbReference type="ARBA" id="ARBA00022833"/>
    </source>
</evidence>
<evidence type="ECO:0000259" key="11">
    <source>
        <dbReference type="PROSITE" id="PS50178"/>
    </source>
</evidence>
<dbReference type="PROSITE" id="PS50178">
    <property type="entry name" value="ZF_FYVE"/>
    <property type="match status" value="1"/>
</dbReference>
<accession>A0A210R3Y2</accession>
<keyword evidence="5" id="KW-0862">Zinc</keyword>
<evidence type="ECO:0000256" key="7">
    <source>
        <dbReference type="ARBA" id="ARBA00023136"/>
    </source>
</evidence>
<evidence type="ECO:0000256" key="8">
    <source>
        <dbReference type="PROSITE-ProRule" id="PRU00091"/>
    </source>
</evidence>
<dbReference type="InterPro" id="IPR013083">
    <property type="entry name" value="Znf_RING/FYVE/PHD"/>
</dbReference>
<feature type="domain" description="FYVE-type" evidence="11">
    <location>
        <begin position="392"/>
        <end position="449"/>
    </location>
</feature>
<dbReference type="InterPro" id="IPR026673">
    <property type="entry name" value="SPEC3/Stum"/>
</dbReference>
<dbReference type="InterPro" id="IPR017455">
    <property type="entry name" value="Znf_FYVE-rel"/>
</dbReference>
<evidence type="ECO:0000256" key="6">
    <source>
        <dbReference type="ARBA" id="ARBA00022989"/>
    </source>
</evidence>
<keyword evidence="7 10" id="KW-0472">Membrane</keyword>